<evidence type="ECO:0000259" key="1">
    <source>
        <dbReference type="PROSITE" id="PS50123"/>
    </source>
</evidence>
<dbReference type="Proteomes" id="UP000464751">
    <property type="component" value="Chromosome"/>
</dbReference>
<name>A0A6P1YS61_9HYPH</name>
<dbReference type="InterPro" id="IPR029063">
    <property type="entry name" value="SAM-dependent_MTases_sf"/>
</dbReference>
<dbReference type="Gene3D" id="1.25.40.10">
    <property type="entry name" value="Tetratricopeptide repeat domain"/>
    <property type="match status" value="1"/>
</dbReference>
<dbReference type="RefSeq" id="WP_163075687.1">
    <property type="nucleotide sequence ID" value="NZ_CP048630.1"/>
</dbReference>
<dbReference type="SUPFAM" id="SSF53335">
    <property type="entry name" value="S-adenosyl-L-methionine-dependent methyltransferases"/>
    <property type="match status" value="1"/>
</dbReference>
<dbReference type="GO" id="GO:0008757">
    <property type="term" value="F:S-adenosylmethionine-dependent methyltransferase activity"/>
    <property type="evidence" value="ECO:0007669"/>
    <property type="project" value="InterPro"/>
</dbReference>
<dbReference type="PRINTS" id="PR00996">
    <property type="entry name" value="CHERMTFRASE"/>
</dbReference>
<dbReference type="InterPro" id="IPR000780">
    <property type="entry name" value="CheR_MeTrfase"/>
</dbReference>
<dbReference type="PROSITE" id="PS50123">
    <property type="entry name" value="CHER"/>
    <property type="match status" value="1"/>
</dbReference>
<feature type="domain" description="CheR-type methyltransferase" evidence="1">
    <location>
        <begin position="1"/>
        <end position="249"/>
    </location>
</feature>
<dbReference type="SMART" id="SM00138">
    <property type="entry name" value="MeTrc"/>
    <property type="match status" value="1"/>
</dbReference>
<evidence type="ECO:0000313" key="3">
    <source>
        <dbReference type="Proteomes" id="UP000464751"/>
    </source>
</evidence>
<dbReference type="KEGG" id="apra:G3A50_13090"/>
<sequence length="412" mass="44984">MLGSIRALFVERFGLLAATLQDEELLHRLITGLGPERISGAELEALLAQAAGQPFAGREIQLLIEAITIRETSLLRQLNWFEKLARHAVAPLVAARRAAGRRDITIWSAGCASGEEAYSVALILAEYLPDVSEWTIRIIGTDLCAAAIEAARRGVYQSRALREVSDVRRALHFRQHRHGFEVGAHLRAMVSFELCNLLDPESMPSAAFDLILCRNVLMHLEPVARKRVARNLLGRLAPHGVLVTAPSEATPELFHPLVRADHGELLLFQRTPLATTTPHMPVPLCPPDEPAGAPDIPFMAASPAPTPRDGIIAQLDDMISAGRLGDARRHCAQAMARAPLDTGLINLMATLQEMDGDHEGALLTLRRALRLNGSDGTAQLRLAALLRRHRGKKALGADGCKRDGQKEAHRRV</sequence>
<proteinExistence type="predicted"/>
<organism evidence="2 3">
    <name type="scientific">Ancylobacter pratisalsi</name>
    <dbReference type="NCBI Taxonomy" id="1745854"/>
    <lineage>
        <taxon>Bacteria</taxon>
        <taxon>Pseudomonadati</taxon>
        <taxon>Pseudomonadota</taxon>
        <taxon>Alphaproteobacteria</taxon>
        <taxon>Hyphomicrobiales</taxon>
        <taxon>Xanthobacteraceae</taxon>
        <taxon>Ancylobacter</taxon>
    </lineage>
</organism>
<dbReference type="PANTHER" id="PTHR24422">
    <property type="entry name" value="CHEMOTAXIS PROTEIN METHYLTRANSFERASE"/>
    <property type="match status" value="1"/>
</dbReference>
<keyword evidence="3" id="KW-1185">Reference proteome</keyword>
<dbReference type="EMBL" id="CP048630">
    <property type="protein sequence ID" value="QIB34544.1"/>
    <property type="molecule type" value="Genomic_DNA"/>
</dbReference>
<accession>A0A6P1YS61</accession>
<protein>
    <recommendedName>
        <fullName evidence="1">CheR-type methyltransferase domain-containing protein</fullName>
    </recommendedName>
</protein>
<evidence type="ECO:0000313" key="2">
    <source>
        <dbReference type="EMBL" id="QIB34544.1"/>
    </source>
</evidence>
<dbReference type="InterPro" id="IPR022642">
    <property type="entry name" value="CheR_C"/>
</dbReference>
<dbReference type="SUPFAM" id="SSF48452">
    <property type="entry name" value="TPR-like"/>
    <property type="match status" value="1"/>
</dbReference>
<gene>
    <name evidence="2" type="ORF">G3A50_13090</name>
</gene>
<dbReference type="Pfam" id="PF01739">
    <property type="entry name" value="CheR"/>
    <property type="match status" value="1"/>
</dbReference>
<dbReference type="AlphaFoldDB" id="A0A6P1YS61"/>
<dbReference type="InterPro" id="IPR011990">
    <property type="entry name" value="TPR-like_helical_dom_sf"/>
</dbReference>
<dbReference type="Gene3D" id="3.40.50.150">
    <property type="entry name" value="Vaccinia Virus protein VP39"/>
    <property type="match status" value="1"/>
</dbReference>
<dbReference type="InterPro" id="IPR050903">
    <property type="entry name" value="Bact_Chemotaxis_MeTrfase"/>
</dbReference>
<dbReference type="PANTHER" id="PTHR24422:SF10">
    <property type="entry name" value="CHEMOTAXIS PROTEIN METHYLTRANSFERASE 2"/>
    <property type="match status" value="1"/>
</dbReference>
<reference evidence="2 3" key="1">
    <citation type="submission" date="2020-02" db="EMBL/GenBank/DDBJ databases">
        <authorList>
            <person name="Li G."/>
        </authorList>
    </citation>
    <scope>NUCLEOTIDE SEQUENCE [LARGE SCALE GENOMIC DNA]</scope>
    <source>
        <strain evidence="2 3">DSM 102029</strain>
    </source>
</reference>
<dbReference type="CDD" id="cd02440">
    <property type="entry name" value="AdoMet_MTases"/>
    <property type="match status" value="1"/>
</dbReference>